<dbReference type="Pfam" id="PF00440">
    <property type="entry name" value="TetR_N"/>
    <property type="match status" value="1"/>
</dbReference>
<dbReference type="Gene3D" id="1.10.357.10">
    <property type="entry name" value="Tetracycline Repressor, domain 2"/>
    <property type="match status" value="1"/>
</dbReference>
<dbReference type="PANTHER" id="PTHR43479:SF11">
    <property type="entry name" value="ACREF_ENVCD OPERON REPRESSOR-RELATED"/>
    <property type="match status" value="1"/>
</dbReference>
<keyword evidence="6" id="KW-1185">Reference proteome</keyword>
<dbReference type="SUPFAM" id="SSF46689">
    <property type="entry name" value="Homeodomain-like"/>
    <property type="match status" value="1"/>
</dbReference>
<protein>
    <submittedName>
        <fullName evidence="5">TetR family transcriptional regulator</fullName>
    </submittedName>
</protein>
<feature type="region of interest" description="Disordered" evidence="3">
    <location>
        <begin position="1"/>
        <end position="31"/>
    </location>
</feature>
<feature type="domain" description="HTH tetR-type" evidence="4">
    <location>
        <begin position="36"/>
        <end position="96"/>
    </location>
</feature>
<gene>
    <name evidence="5" type="ORF">TL10_07270</name>
</gene>
<name>A0A0D1LNW0_9MYCO</name>
<feature type="compositionally biased region" description="Low complexity" evidence="3">
    <location>
        <begin position="11"/>
        <end position="26"/>
    </location>
</feature>
<dbReference type="Proteomes" id="UP000032221">
    <property type="component" value="Unassembled WGS sequence"/>
</dbReference>
<dbReference type="InterPro" id="IPR050624">
    <property type="entry name" value="HTH-type_Tx_Regulator"/>
</dbReference>
<evidence type="ECO:0000313" key="5">
    <source>
        <dbReference type="EMBL" id="KIU17701.1"/>
    </source>
</evidence>
<evidence type="ECO:0000256" key="1">
    <source>
        <dbReference type="ARBA" id="ARBA00023125"/>
    </source>
</evidence>
<dbReference type="RefSeq" id="WP_043985113.1">
    <property type="nucleotide sequence ID" value="NZ_JXST01000007.1"/>
</dbReference>
<sequence>MGKPPAATGKSTTAPRSATSRSPRTIRGLDAEQRRIHRREQLLASAFELFARDGYANTSIEQICQNAFVGNKAFYETFDSKEDCYIELLSQIAERIERHVVEILDTTTADNDALVEQLLSAFAHALVDDPRIAVVAFGECAGISPRVERQRRENRRWTATFLEELWRRREFPESAGRAAVDFHALAVLTVGGLFEAVADWLHDREADGGSHPSIDTLIGNLTGFMAVVRAGIAASLR</sequence>
<evidence type="ECO:0000256" key="3">
    <source>
        <dbReference type="SAM" id="MobiDB-lite"/>
    </source>
</evidence>
<evidence type="ECO:0000259" key="4">
    <source>
        <dbReference type="PROSITE" id="PS50977"/>
    </source>
</evidence>
<dbReference type="PANTHER" id="PTHR43479">
    <property type="entry name" value="ACREF/ENVCD OPERON REPRESSOR-RELATED"/>
    <property type="match status" value="1"/>
</dbReference>
<feature type="DNA-binding region" description="H-T-H motif" evidence="2">
    <location>
        <begin position="59"/>
        <end position="78"/>
    </location>
</feature>
<evidence type="ECO:0000256" key="2">
    <source>
        <dbReference type="PROSITE-ProRule" id="PRU00335"/>
    </source>
</evidence>
<dbReference type="GO" id="GO:0003677">
    <property type="term" value="F:DNA binding"/>
    <property type="evidence" value="ECO:0007669"/>
    <property type="project" value="UniProtKB-UniRule"/>
</dbReference>
<dbReference type="PATRIC" id="fig|280871.6.peg.1506"/>
<evidence type="ECO:0000313" key="6">
    <source>
        <dbReference type="Proteomes" id="UP000032221"/>
    </source>
</evidence>
<dbReference type="InterPro" id="IPR001647">
    <property type="entry name" value="HTH_TetR"/>
</dbReference>
<organism evidence="5 6">
    <name type="scientific">Mycolicibacterium llatzerense</name>
    <dbReference type="NCBI Taxonomy" id="280871"/>
    <lineage>
        <taxon>Bacteria</taxon>
        <taxon>Bacillati</taxon>
        <taxon>Actinomycetota</taxon>
        <taxon>Actinomycetes</taxon>
        <taxon>Mycobacteriales</taxon>
        <taxon>Mycobacteriaceae</taxon>
        <taxon>Mycolicibacterium</taxon>
    </lineage>
</organism>
<dbReference type="AlphaFoldDB" id="A0A0D1LNW0"/>
<dbReference type="InterPro" id="IPR009057">
    <property type="entry name" value="Homeodomain-like_sf"/>
</dbReference>
<dbReference type="EMBL" id="JXST01000007">
    <property type="protein sequence ID" value="KIU17701.1"/>
    <property type="molecule type" value="Genomic_DNA"/>
</dbReference>
<proteinExistence type="predicted"/>
<dbReference type="STRING" id="280871.TL10_07270"/>
<keyword evidence="1 2" id="KW-0238">DNA-binding</keyword>
<comment type="caution">
    <text evidence="5">The sequence shown here is derived from an EMBL/GenBank/DDBJ whole genome shotgun (WGS) entry which is preliminary data.</text>
</comment>
<accession>A0A0D1LNW0</accession>
<reference evidence="5 6" key="1">
    <citation type="submission" date="2015-01" db="EMBL/GenBank/DDBJ databases">
        <title>Genome sequence of Mycobacterium llatzerense and Mycobacterium immunogenum recovered from brain abscess.</title>
        <authorList>
            <person name="Greninger A.L."/>
            <person name="Langelier C."/>
            <person name="Cunningham G."/>
            <person name="Chiu C.Y."/>
            <person name="Miller S."/>
        </authorList>
    </citation>
    <scope>NUCLEOTIDE SEQUENCE [LARGE SCALE GENOMIC DNA]</scope>
    <source>
        <strain evidence="5 6">CLUC14</strain>
    </source>
</reference>
<dbReference type="OrthoDB" id="4331447at2"/>
<dbReference type="PROSITE" id="PS50977">
    <property type="entry name" value="HTH_TETR_2"/>
    <property type="match status" value="1"/>
</dbReference>